<accession>A0A3L6DAH7</accession>
<name>A0A3L6DAH7_MAIZE</name>
<dbReference type="AlphaFoldDB" id="A0A3L6DAH7"/>
<gene>
    <name evidence="1" type="ORF">Zm00014a_031156</name>
</gene>
<comment type="caution">
    <text evidence="1">The sequence shown here is derived from an EMBL/GenBank/DDBJ whole genome shotgun (WGS) entry which is preliminary data.</text>
</comment>
<sequence>MERGPPPPMDSPNRKQGRPACSSLTLTARLRSDGPRGIHQAFSVMSTSFMKSGVLVQEGFTKPFQSCQEHHVRPQGEGDRHGNCFSLPTSDIANVFQDKLELQPGVFALLL</sequence>
<protein>
    <submittedName>
        <fullName evidence="1">Uncharacterized protein</fullName>
    </submittedName>
</protein>
<organism evidence="1 2">
    <name type="scientific">Zea mays</name>
    <name type="common">Maize</name>
    <dbReference type="NCBI Taxonomy" id="4577"/>
    <lineage>
        <taxon>Eukaryota</taxon>
        <taxon>Viridiplantae</taxon>
        <taxon>Streptophyta</taxon>
        <taxon>Embryophyta</taxon>
        <taxon>Tracheophyta</taxon>
        <taxon>Spermatophyta</taxon>
        <taxon>Magnoliopsida</taxon>
        <taxon>Liliopsida</taxon>
        <taxon>Poales</taxon>
        <taxon>Poaceae</taxon>
        <taxon>PACMAD clade</taxon>
        <taxon>Panicoideae</taxon>
        <taxon>Andropogonodae</taxon>
        <taxon>Andropogoneae</taxon>
        <taxon>Tripsacinae</taxon>
        <taxon>Zea</taxon>
    </lineage>
</organism>
<evidence type="ECO:0000313" key="2">
    <source>
        <dbReference type="Proteomes" id="UP000251960"/>
    </source>
</evidence>
<dbReference type="Proteomes" id="UP000251960">
    <property type="component" value="Chromosome 9"/>
</dbReference>
<dbReference type="EMBL" id="NCVQ01000010">
    <property type="protein sequence ID" value="PWZ05368.1"/>
    <property type="molecule type" value="Genomic_DNA"/>
</dbReference>
<evidence type="ECO:0000313" key="1">
    <source>
        <dbReference type="EMBL" id="PWZ05368.1"/>
    </source>
</evidence>
<reference evidence="1 2" key="1">
    <citation type="journal article" date="2018" name="Nat. Genet.">
        <title>Extensive intraspecific gene order and gene structural variations between Mo17 and other maize genomes.</title>
        <authorList>
            <person name="Sun S."/>
            <person name="Zhou Y."/>
            <person name="Chen J."/>
            <person name="Shi J."/>
            <person name="Zhao H."/>
            <person name="Zhao H."/>
            <person name="Song W."/>
            <person name="Zhang M."/>
            <person name="Cui Y."/>
            <person name="Dong X."/>
            <person name="Liu H."/>
            <person name="Ma X."/>
            <person name="Jiao Y."/>
            <person name="Wang B."/>
            <person name="Wei X."/>
            <person name="Stein J.C."/>
            <person name="Glaubitz J.C."/>
            <person name="Lu F."/>
            <person name="Yu G."/>
            <person name="Liang C."/>
            <person name="Fengler K."/>
            <person name="Li B."/>
            <person name="Rafalski A."/>
            <person name="Schnable P.S."/>
            <person name="Ware D.H."/>
            <person name="Buckler E.S."/>
            <person name="Lai J."/>
        </authorList>
    </citation>
    <scope>NUCLEOTIDE SEQUENCE [LARGE SCALE GENOMIC DNA]</scope>
    <source>
        <strain evidence="2">cv. Missouri 17</strain>
        <tissue evidence="1">Seedling</tissue>
    </source>
</reference>
<proteinExistence type="predicted"/>